<evidence type="ECO:0000256" key="9">
    <source>
        <dbReference type="HAMAP-Rule" id="MF_01005"/>
    </source>
</evidence>
<evidence type="ECO:0000256" key="3">
    <source>
        <dbReference type="ARBA" id="ARBA00022519"/>
    </source>
</evidence>
<organism evidence="11 12">
    <name type="scientific">Tenebrionibacter intestinalis</name>
    <dbReference type="NCBI Taxonomy" id="2799638"/>
    <lineage>
        <taxon>Bacteria</taxon>
        <taxon>Pseudomonadati</taxon>
        <taxon>Pseudomonadota</taxon>
        <taxon>Gammaproteobacteria</taxon>
        <taxon>Enterobacterales</taxon>
        <taxon>Enterobacteriaceae</taxon>
        <taxon>Tenebrionibacter/Tenebrionicola group</taxon>
        <taxon>Tenebrionibacter</taxon>
    </lineage>
</organism>
<dbReference type="InterPro" id="IPR027417">
    <property type="entry name" value="P-loop_NTPase"/>
</dbReference>
<protein>
    <recommendedName>
        <fullName evidence="9">Vitamin B12 import ATP-binding protein BtuD</fullName>
        <ecNumber evidence="9">7.6.2.8</ecNumber>
    </recommendedName>
    <alternativeName>
        <fullName evidence="9">Vitamin B12-transporting ATPase</fullName>
    </alternativeName>
</protein>
<evidence type="ECO:0000256" key="4">
    <source>
        <dbReference type="ARBA" id="ARBA00022741"/>
    </source>
</evidence>
<keyword evidence="5 9" id="KW-0067">ATP-binding</keyword>
<sequence length="249" mass="27007">MPVLLRLESVALSGRVASVTAQVRCGELLHLVGPNGAGKSSLLGIMAGLLRAEGRILFDGRLLADWPPAALARRRALLAQQQTPPFAMPLWRYLRLHQLDGENDRAMLNRAQALQLGEKLDRPLASLSGGEWQRARLAAVLLQLGDGEDLSGKLLLLDEPMNSLDVAQQVALNTQLQALCRAGAAVVLSSHDLNYSLRHAAQVWLMARGVLIARGEPDWVLTPAQLAPVYGVMFRRLAVEGDNVLITAQ</sequence>
<keyword evidence="2 9" id="KW-1003">Cell membrane</keyword>
<keyword evidence="12" id="KW-1185">Reference proteome</keyword>
<keyword evidence="6 9" id="KW-1278">Translocase</keyword>
<accession>A0A8K0XVL2</accession>
<feature type="domain" description="ABC transporter" evidence="10">
    <location>
        <begin position="5"/>
        <end position="233"/>
    </location>
</feature>
<dbReference type="PROSITE" id="PS00211">
    <property type="entry name" value="ABC_TRANSPORTER_1"/>
    <property type="match status" value="1"/>
</dbReference>
<dbReference type="AlphaFoldDB" id="A0A8K0XVL2"/>
<dbReference type="InterPro" id="IPR003439">
    <property type="entry name" value="ABC_transporter-like_ATP-bd"/>
</dbReference>
<dbReference type="SMART" id="SM00382">
    <property type="entry name" value="AAA"/>
    <property type="match status" value="1"/>
</dbReference>
<dbReference type="PANTHER" id="PTHR42794">
    <property type="entry name" value="HEMIN IMPORT ATP-BINDING PROTEIN HMUV"/>
    <property type="match status" value="1"/>
</dbReference>
<evidence type="ECO:0000256" key="2">
    <source>
        <dbReference type="ARBA" id="ARBA00022475"/>
    </source>
</evidence>
<dbReference type="NCBIfam" id="NF002981">
    <property type="entry name" value="PRK03695.1"/>
    <property type="match status" value="1"/>
</dbReference>
<dbReference type="InterPro" id="IPR017871">
    <property type="entry name" value="ABC_transporter-like_CS"/>
</dbReference>
<dbReference type="HAMAP" id="MF_01005">
    <property type="entry name" value="BtuD"/>
    <property type="match status" value="1"/>
</dbReference>
<dbReference type="EC" id="7.6.2.8" evidence="9"/>
<dbReference type="GO" id="GO:0005886">
    <property type="term" value="C:plasma membrane"/>
    <property type="evidence" value="ECO:0007669"/>
    <property type="project" value="UniProtKB-SubCell"/>
</dbReference>
<proteinExistence type="inferred from homology"/>
<dbReference type="EMBL" id="JAEPBH010000004">
    <property type="protein sequence ID" value="MBK4714255.1"/>
    <property type="molecule type" value="Genomic_DNA"/>
</dbReference>
<comment type="caution">
    <text evidence="11">The sequence shown here is derived from an EMBL/GenBank/DDBJ whole genome shotgun (WGS) entry which is preliminary data.</text>
</comment>
<name>A0A8K0XVL2_9ENTR</name>
<evidence type="ECO:0000256" key="6">
    <source>
        <dbReference type="ARBA" id="ARBA00022967"/>
    </source>
</evidence>
<dbReference type="FunFam" id="3.40.50.300:FF:000462">
    <property type="entry name" value="Vitamin B12 import ATP-binding protein BtuD"/>
    <property type="match status" value="1"/>
</dbReference>
<comment type="subunit">
    <text evidence="9">The complex is composed of two ATP-binding proteins (BtuD), two transmembrane proteins (BtuC) and a solute-binding protein (BtuF).</text>
</comment>
<dbReference type="PANTHER" id="PTHR42794:SF1">
    <property type="entry name" value="HEMIN IMPORT ATP-BINDING PROTEIN HMUV"/>
    <property type="match status" value="1"/>
</dbReference>
<comment type="similarity">
    <text evidence="9">Belongs to the ABC transporter superfamily. Vitamin B12 importer (TC 3.A.1.13.1) family.</text>
</comment>
<dbReference type="Gene3D" id="3.40.50.300">
    <property type="entry name" value="P-loop containing nucleotide triphosphate hydrolases"/>
    <property type="match status" value="1"/>
</dbReference>
<dbReference type="PROSITE" id="PS50893">
    <property type="entry name" value="ABC_TRANSPORTER_2"/>
    <property type="match status" value="1"/>
</dbReference>
<feature type="binding site" evidence="9">
    <location>
        <begin position="33"/>
        <end position="40"/>
    </location>
    <ligand>
        <name>ATP</name>
        <dbReference type="ChEBI" id="CHEBI:30616"/>
    </ligand>
</feature>
<keyword evidence="3" id="KW-0997">Cell inner membrane</keyword>
<dbReference type="SUPFAM" id="SSF52540">
    <property type="entry name" value="P-loop containing nucleoside triphosphate hydrolases"/>
    <property type="match status" value="1"/>
</dbReference>
<keyword evidence="1 9" id="KW-0813">Transport</keyword>
<dbReference type="InterPro" id="IPR023693">
    <property type="entry name" value="ABC_transptr_BtuD"/>
</dbReference>
<evidence type="ECO:0000256" key="5">
    <source>
        <dbReference type="ARBA" id="ARBA00022840"/>
    </source>
</evidence>
<evidence type="ECO:0000256" key="8">
    <source>
        <dbReference type="ARBA" id="ARBA00037066"/>
    </source>
</evidence>
<evidence type="ECO:0000256" key="1">
    <source>
        <dbReference type="ARBA" id="ARBA00022448"/>
    </source>
</evidence>
<reference evidence="11" key="1">
    <citation type="submission" date="2021-01" db="EMBL/GenBank/DDBJ databases">
        <title>Intestinitalea alba gen. nov., sp. nov., a novel genus of the family Enterobacteriaceae, isolated from the gut of the plastic-eating mealworm Tenebrio molitor L.</title>
        <authorList>
            <person name="Yang Y."/>
        </authorList>
    </citation>
    <scope>NUCLEOTIDE SEQUENCE</scope>
    <source>
        <strain evidence="11">BIT-L3</strain>
    </source>
</reference>
<comment type="catalytic activity">
    <reaction evidence="9">
        <text>an R-cob(III)alamin(out) + ATP + H2O = an R-cob(III)alamin(in) + ADP + phosphate + H(+)</text>
        <dbReference type="Rhea" id="RHEA:17873"/>
        <dbReference type="ChEBI" id="CHEBI:15377"/>
        <dbReference type="ChEBI" id="CHEBI:15378"/>
        <dbReference type="ChEBI" id="CHEBI:30616"/>
        <dbReference type="ChEBI" id="CHEBI:43474"/>
        <dbReference type="ChEBI" id="CHEBI:140785"/>
        <dbReference type="ChEBI" id="CHEBI:456216"/>
        <dbReference type="EC" id="7.6.2.8"/>
    </reaction>
</comment>
<gene>
    <name evidence="9 11" type="primary">btuD</name>
    <name evidence="11" type="ORF">JJB97_02655</name>
</gene>
<dbReference type="Pfam" id="PF00005">
    <property type="entry name" value="ABC_tran"/>
    <property type="match status" value="1"/>
</dbReference>
<dbReference type="GO" id="GO:0005524">
    <property type="term" value="F:ATP binding"/>
    <property type="evidence" value="ECO:0007669"/>
    <property type="project" value="UniProtKB-KW"/>
</dbReference>
<comment type="subcellular location">
    <subcellularLocation>
        <location evidence="9">Cell membrane</location>
        <topology evidence="9">Peripheral membrane protein</topology>
    </subcellularLocation>
</comment>
<dbReference type="InterPro" id="IPR003593">
    <property type="entry name" value="AAA+_ATPase"/>
</dbReference>
<dbReference type="GO" id="GO:0016887">
    <property type="term" value="F:ATP hydrolysis activity"/>
    <property type="evidence" value="ECO:0007669"/>
    <property type="project" value="InterPro"/>
</dbReference>
<keyword evidence="4 9" id="KW-0547">Nucleotide-binding</keyword>
<keyword evidence="7 9" id="KW-0472">Membrane</keyword>
<dbReference type="RefSeq" id="WP_238712256.1">
    <property type="nucleotide sequence ID" value="NZ_JAEPBH010000004.1"/>
</dbReference>
<comment type="function">
    <text evidence="8">Part of the ABC transporter complex HmuTUV involved in hemin import. Responsible for energy coupling to the transport system.</text>
</comment>
<evidence type="ECO:0000256" key="7">
    <source>
        <dbReference type="ARBA" id="ARBA00023136"/>
    </source>
</evidence>
<evidence type="ECO:0000259" key="10">
    <source>
        <dbReference type="PROSITE" id="PS50893"/>
    </source>
</evidence>
<comment type="function">
    <text evidence="9">Part of the ABC transporter complex BtuCDF involved in vitamin B12 import. Responsible for energy coupling to the transport system.</text>
</comment>
<dbReference type="Proteomes" id="UP000659047">
    <property type="component" value="Unassembled WGS sequence"/>
</dbReference>
<evidence type="ECO:0000313" key="11">
    <source>
        <dbReference type="EMBL" id="MBK4714255.1"/>
    </source>
</evidence>
<evidence type="ECO:0000313" key="12">
    <source>
        <dbReference type="Proteomes" id="UP000659047"/>
    </source>
</evidence>
<dbReference type="GO" id="GO:0015420">
    <property type="term" value="F:ABC-type vitamin B12 transporter activity"/>
    <property type="evidence" value="ECO:0007669"/>
    <property type="project" value="UniProtKB-UniRule"/>
</dbReference>